<feature type="region of interest" description="Disordered" evidence="1">
    <location>
        <begin position="1"/>
        <end position="70"/>
    </location>
</feature>
<accession>A0AAD1TAU3</accession>
<sequence>MGDPKSDFIHTSGNDIPSSDLLGTGPTPMCSGPDLNSTCRGDKPLPTEPFYSGRVHSTASRRLPPPREET</sequence>
<dbReference type="AlphaFoldDB" id="A0AAD1TAU3"/>
<evidence type="ECO:0000313" key="2">
    <source>
        <dbReference type="EMBL" id="CAH2322667.1"/>
    </source>
</evidence>
<gene>
    <name evidence="2" type="ORF">PECUL_23A018419</name>
</gene>
<keyword evidence="3" id="KW-1185">Reference proteome</keyword>
<organism evidence="2 3">
    <name type="scientific">Pelobates cultripes</name>
    <name type="common">Western spadefoot toad</name>
    <dbReference type="NCBI Taxonomy" id="61616"/>
    <lineage>
        <taxon>Eukaryota</taxon>
        <taxon>Metazoa</taxon>
        <taxon>Chordata</taxon>
        <taxon>Craniata</taxon>
        <taxon>Vertebrata</taxon>
        <taxon>Euteleostomi</taxon>
        <taxon>Amphibia</taxon>
        <taxon>Batrachia</taxon>
        <taxon>Anura</taxon>
        <taxon>Pelobatoidea</taxon>
        <taxon>Pelobatidae</taxon>
        <taxon>Pelobates</taxon>
    </lineage>
</organism>
<proteinExistence type="predicted"/>
<dbReference type="EMBL" id="OW240922">
    <property type="protein sequence ID" value="CAH2322667.1"/>
    <property type="molecule type" value="Genomic_DNA"/>
</dbReference>
<evidence type="ECO:0000256" key="1">
    <source>
        <dbReference type="SAM" id="MobiDB-lite"/>
    </source>
</evidence>
<reference evidence="2" key="1">
    <citation type="submission" date="2022-03" db="EMBL/GenBank/DDBJ databases">
        <authorList>
            <person name="Alioto T."/>
            <person name="Alioto T."/>
            <person name="Gomez Garrido J."/>
        </authorList>
    </citation>
    <scope>NUCLEOTIDE SEQUENCE</scope>
</reference>
<protein>
    <submittedName>
        <fullName evidence="2">Uncharacterized protein</fullName>
    </submittedName>
</protein>
<name>A0AAD1TAU3_PELCU</name>
<dbReference type="Proteomes" id="UP001295444">
    <property type="component" value="Chromosome 11"/>
</dbReference>
<evidence type="ECO:0000313" key="3">
    <source>
        <dbReference type="Proteomes" id="UP001295444"/>
    </source>
</evidence>